<protein>
    <recommendedName>
        <fullName evidence="5">Aminotransferase class I/classII large domain-containing protein</fullName>
    </recommendedName>
</protein>
<feature type="domain" description="Aminotransferase class I/classII large" evidence="5">
    <location>
        <begin position="83"/>
        <end position="437"/>
    </location>
</feature>
<dbReference type="Pfam" id="PF00155">
    <property type="entry name" value="Aminotran_1_2"/>
    <property type="match status" value="1"/>
</dbReference>
<dbReference type="InterPro" id="IPR015424">
    <property type="entry name" value="PyrdxlP-dep_Trfase"/>
</dbReference>
<dbReference type="GO" id="GO:1901605">
    <property type="term" value="P:alpha-amino acid metabolic process"/>
    <property type="evidence" value="ECO:0007669"/>
    <property type="project" value="TreeGrafter"/>
</dbReference>
<evidence type="ECO:0000256" key="3">
    <source>
        <dbReference type="ARBA" id="ARBA00022679"/>
    </source>
</evidence>
<gene>
    <name evidence="6" type="ORF">NSK_003730</name>
</gene>
<keyword evidence="4" id="KW-0663">Pyridoxal phosphate</keyword>
<dbReference type="AlphaFoldDB" id="A0A4D9D4J5"/>
<dbReference type="EMBL" id="SDOX01000016">
    <property type="protein sequence ID" value="TFJ85307.1"/>
    <property type="molecule type" value="Genomic_DNA"/>
</dbReference>
<keyword evidence="2" id="KW-0032">Aminotransferase</keyword>
<evidence type="ECO:0000259" key="5">
    <source>
        <dbReference type="Pfam" id="PF00155"/>
    </source>
</evidence>
<accession>A0A4D9D4J5</accession>
<dbReference type="SUPFAM" id="SSF53383">
    <property type="entry name" value="PLP-dependent transferases"/>
    <property type="match status" value="1"/>
</dbReference>
<organism evidence="6 7">
    <name type="scientific">Nannochloropsis salina CCMP1776</name>
    <dbReference type="NCBI Taxonomy" id="1027361"/>
    <lineage>
        <taxon>Eukaryota</taxon>
        <taxon>Sar</taxon>
        <taxon>Stramenopiles</taxon>
        <taxon>Ochrophyta</taxon>
        <taxon>Eustigmatophyceae</taxon>
        <taxon>Eustigmatales</taxon>
        <taxon>Monodopsidaceae</taxon>
        <taxon>Microchloropsis</taxon>
        <taxon>Microchloropsis salina</taxon>
    </lineage>
</organism>
<keyword evidence="7" id="KW-1185">Reference proteome</keyword>
<dbReference type="Gene3D" id="3.40.640.10">
    <property type="entry name" value="Type I PLP-dependent aspartate aminotransferase-like (Major domain)"/>
    <property type="match status" value="1"/>
</dbReference>
<evidence type="ECO:0000256" key="1">
    <source>
        <dbReference type="ARBA" id="ARBA00001933"/>
    </source>
</evidence>
<reference evidence="6 7" key="1">
    <citation type="submission" date="2019-01" db="EMBL/GenBank/DDBJ databases">
        <title>Nuclear Genome Assembly of the Microalgal Biofuel strain Nannochloropsis salina CCMP1776.</title>
        <authorList>
            <person name="Hovde B."/>
        </authorList>
    </citation>
    <scope>NUCLEOTIDE SEQUENCE [LARGE SCALE GENOMIC DNA]</scope>
    <source>
        <strain evidence="6 7">CCMP1776</strain>
    </source>
</reference>
<name>A0A4D9D4J5_9STRA</name>
<dbReference type="GO" id="GO:0008483">
    <property type="term" value="F:transaminase activity"/>
    <property type="evidence" value="ECO:0007669"/>
    <property type="project" value="UniProtKB-KW"/>
</dbReference>
<dbReference type="PANTHER" id="PTHR42790:SF19">
    <property type="entry name" value="KYNURENINE_ALPHA-AMINOADIPATE AMINOTRANSFERASE, MITOCHONDRIAL"/>
    <property type="match status" value="1"/>
</dbReference>
<evidence type="ECO:0000313" key="7">
    <source>
        <dbReference type="Proteomes" id="UP000355283"/>
    </source>
</evidence>
<evidence type="ECO:0000256" key="2">
    <source>
        <dbReference type="ARBA" id="ARBA00022576"/>
    </source>
</evidence>
<sequence>MPLDQVSKRLAPQFQHVEGSLIKKIAARATSRSISLAGGLPHESTFVFRGVTWEMDDGSTLTLKNRALTGGTEAEDGAAELPLNYMQGSGMPELCGELRAHMQRYHTPAYDDWAVIPTTGSTDALTKCFQLLMPPPGKKPIILSESLVWAAALAIAAPLGYEVRGLELDSDGMLPSALDVACRQLASEGERAAFLYLTPHGQNPTGTSLSPKRKRDLYALAQEHDLIIVEDDPYRLLFLPADPDETGEAAMPGVMGLPKSLLSVDTDGRVIHLESLSKWVCPGLRLGWLTAPKAFVEGAYRKWNELTIQFPCTVSQSVFCAMLRAWGQEGLDRHLRRLQVHYAKQRRVMHLAARRHLQGLATWDLPKAGMFILFKVPALKGKGKAETDSVLEELLAEDVLMVPGYAFDPSPEKAAEPAFRATYATASPEKIEEGIARFGKAVARLTEGMKEERAEEKTVPVMD</sequence>
<dbReference type="InterPro" id="IPR050859">
    <property type="entry name" value="Class-I_PLP-dep_aminotransf"/>
</dbReference>
<dbReference type="PANTHER" id="PTHR42790">
    <property type="entry name" value="AMINOTRANSFERASE"/>
    <property type="match status" value="1"/>
</dbReference>
<dbReference type="Proteomes" id="UP000355283">
    <property type="component" value="Unassembled WGS sequence"/>
</dbReference>
<dbReference type="InterPro" id="IPR004839">
    <property type="entry name" value="Aminotransferase_I/II_large"/>
</dbReference>
<dbReference type="GO" id="GO:0030170">
    <property type="term" value="F:pyridoxal phosphate binding"/>
    <property type="evidence" value="ECO:0007669"/>
    <property type="project" value="InterPro"/>
</dbReference>
<evidence type="ECO:0000256" key="4">
    <source>
        <dbReference type="ARBA" id="ARBA00022898"/>
    </source>
</evidence>
<comment type="cofactor">
    <cofactor evidence="1">
        <name>pyridoxal 5'-phosphate</name>
        <dbReference type="ChEBI" id="CHEBI:597326"/>
    </cofactor>
</comment>
<comment type="caution">
    <text evidence="6">The sequence shown here is derived from an EMBL/GenBank/DDBJ whole genome shotgun (WGS) entry which is preliminary data.</text>
</comment>
<dbReference type="InterPro" id="IPR015421">
    <property type="entry name" value="PyrdxlP-dep_Trfase_major"/>
</dbReference>
<evidence type="ECO:0000313" key="6">
    <source>
        <dbReference type="EMBL" id="TFJ85307.1"/>
    </source>
</evidence>
<dbReference type="OrthoDB" id="691673at2759"/>
<proteinExistence type="predicted"/>
<keyword evidence="3" id="KW-0808">Transferase</keyword>
<dbReference type="CDD" id="cd00609">
    <property type="entry name" value="AAT_like"/>
    <property type="match status" value="1"/>
</dbReference>